<dbReference type="EMBL" id="JABEVU030000001">
    <property type="protein sequence ID" value="MDB0581439.1"/>
    <property type="molecule type" value="Genomic_DNA"/>
</dbReference>
<reference evidence="10 13" key="1">
    <citation type="submission" date="2015-01" db="EMBL/GenBank/DDBJ databases">
        <title>Genome sequences of high lactate-tolerant strain Salinicoccus roseus W12 with industrial interest.</title>
        <authorList>
            <person name="Wang H."/>
            <person name="Yu B."/>
        </authorList>
    </citation>
    <scope>NUCLEOTIDE SEQUENCE [LARGE SCALE GENOMIC DNA]</scope>
    <source>
        <strain evidence="10 13">W12</strain>
    </source>
</reference>
<evidence type="ECO:0000313" key="14">
    <source>
        <dbReference type="Proteomes" id="UP000216682"/>
    </source>
</evidence>
<keyword evidence="5 8" id="KW-0805">Transcription regulation</keyword>
<evidence type="ECO:0000313" key="10">
    <source>
        <dbReference type="EMBL" id="KIH70116.1"/>
    </source>
</evidence>
<dbReference type="PANTHER" id="PTHR30455:SF2">
    <property type="entry name" value="TRANSCRIPTIONAL REPRESSOR NRDR"/>
    <property type="match status" value="1"/>
</dbReference>
<comment type="similarity">
    <text evidence="8">Belongs to the NrdR family.</text>
</comment>
<keyword evidence="8" id="KW-0479">Metal-binding</keyword>
<keyword evidence="6 8" id="KW-0238">DNA-binding</keyword>
<evidence type="ECO:0000256" key="3">
    <source>
        <dbReference type="ARBA" id="ARBA00022833"/>
    </source>
</evidence>
<reference evidence="11" key="4">
    <citation type="submission" date="2020-04" db="EMBL/GenBank/DDBJ databases">
        <authorList>
            <person name="Tanveer F."/>
            <person name="Xie Y."/>
            <person name="Shinwari Z.K."/>
        </authorList>
    </citation>
    <scope>NUCLEOTIDE SEQUENCE</scope>
    <source>
        <strain evidence="11">MOSEL-ME25</strain>
    </source>
</reference>
<dbReference type="EMBL" id="JXII01000009">
    <property type="protein sequence ID" value="KIH70116.1"/>
    <property type="molecule type" value="Genomic_DNA"/>
</dbReference>
<dbReference type="InterPro" id="IPR003796">
    <property type="entry name" value="RNR_NrdR-like"/>
</dbReference>
<dbReference type="InterPro" id="IPR055173">
    <property type="entry name" value="NrdR-like_N"/>
</dbReference>
<dbReference type="GeneID" id="77846175"/>
<sequence length="157" mass="18345">MRCPNCQHTSSRVVDSRHTDELSAIRRRRECEECGFRFTTFERMELSPLVVVKKDGNREVFSRDKLMDGLLRACEKRPIPYEALEKTTARIESALRNLNKPEISSNEIGEFVMKELITLDQVAYVRFASVYKEFKDIDQLMDTLKHLAKGRDDDELQ</sequence>
<dbReference type="InterPro" id="IPR005144">
    <property type="entry name" value="ATP-cone_dom"/>
</dbReference>
<reference evidence="12 14" key="2">
    <citation type="submission" date="2017-07" db="EMBL/GenBank/DDBJ databases">
        <title>Shotgun whole genome sequences of three halophilic bacterial isolates.</title>
        <authorList>
            <person name="Pozzo T."/>
            <person name="Higdon S.M."/>
            <person name="Quillaguaman J."/>
        </authorList>
    </citation>
    <scope>NUCLEOTIDE SEQUENCE [LARGE SCALE GENOMIC DNA]</scope>
    <source>
        <strain evidence="12 14">BU-1</strain>
    </source>
</reference>
<gene>
    <name evidence="8 10" type="primary">nrdR</name>
    <name evidence="12" type="ORF">CFN03_01070</name>
    <name evidence="11" type="ORF">F7P68_0012970</name>
    <name evidence="10" type="ORF">SN16_11545</name>
</gene>
<keyword evidence="4 8" id="KW-0067">ATP-binding</keyword>
<evidence type="ECO:0000256" key="8">
    <source>
        <dbReference type="HAMAP-Rule" id="MF_00440"/>
    </source>
</evidence>
<dbReference type="Pfam" id="PF22811">
    <property type="entry name" value="Zn_ribbon_NrdR"/>
    <property type="match status" value="1"/>
</dbReference>
<evidence type="ECO:0000256" key="4">
    <source>
        <dbReference type="ARBA" id="ARBA00022840"/>
    </source>
</evidence>
<evidence type="ECO:0000313" key="15">
    <source>
        <dbReference type="Proteomes" id="UP000527860"/>
    </source>
</evidence>
<dbReference type="Pfam" id="PF03477">
    <property type="entry name" value="ATP-cone"/>
    <property type="match status" value="1"/>
</dbReference>
<evidence type="ECO:0000256" key="7">
    <source>
        <dbReference type="ARBA" id="ARBA00023163"/>
    </source>
</evidence>
<feature type="domain" description="ATP-cone" evidence="9">
    <location>
        <begin position="49"/>
        <end position="139"/>
    </location>
</feature>
<dbReference type="PANTHER" id="PTHR30455">
    <property type="entry name" value="TRANSCRIPTIONAL REPRESSOR NRDR"/>
    <property type="match status" value="1"/>
</dbReference>
<dbReference type="GO" id="GO:0045892">
    <property type="term" value="P:negative regulation of DNA-templated transcription"/>
    <property type="evidence" value="ECO:0007669"/>
    <property type="project" value="UniProtKB-UniRule"/>
</dbReference>
<evidence type="ECO:0000313" key="11">
    <source>
        <dbReference type="EMBL" id="MDB0581439.1"/>
    </source>
</evidence>
<dbReference type="STRING" id="45670.SN16_11545"/>
<dbReference type="GO" id="GO:0003677">
    <property type="term" value="F:DNA binding"/>
    <property type="evidence" value="ECO:0007669"/>
    <property type="project" value="UniProtKB-KW"/>
</dbReference>
<comment type="function">
    <text evidence="8">Negatively regulates transcription of bacterial ribonucleotide reductase nrd genes and operons by binding to NrdR-boxes.</text>
</comment>
<keyword evidence="2 8" id="KW-0547">Nucleotide-binding</keyword>
<name>A0A0C2HKJ2_9STAP</name>
<evidence type="ECO:0000256" key="1">
    <source>
        <dbReference type="ARBA" id="ARBA00022491"/>
    </source>
</evidence>
<reference evidence="15" key="3">
    <citation type="submission" date="2020-04" db="EMBL/GenBank/DDBJ databases">
        <title>Genome analysis and biological profiling of marine Cellulosimicrobium funkei MOSEL-ME6.</title>
        <authorList>
            <person name="Tanveer F."/>
            <person name="Xie Y."/>
            <person name="Shinwari Z.K."/>
        </authorList>
    </citation>
    <scope>NUCLEOTIDE SEQUENCE [LARGE SCALE GENOMIC DNA]</scope>
    <source>
        <strain evidence="15">MOSEL-ME25</strain>
    </source>
</reference>
<accession>A0A0C2HKJ2</accession>
<keyword evidence="7 8" id="KW-0804">Transcription</keyword>
<reference evidence="11 15" key="5">
    <citation type="submission" date="2022-12" db="EMBL/GenBank/DDBJ databases">
        <title>Genome analysis and biological profiling of marine Salinicoccus roseus MOSEL-ME25.</title>
        <authorList>
            <person name="Mirza F.T."/>
            <person name="Xie Y."/>
            <person name="Shinwari Z.K."/>
        </authorList>
    </citation>
    <scope>NUCLEOTIDE SEQUENCE [LARGE SCALE GENOMIC DNA]</scope>
    <source>
        <strain evidence="11 15">MOSEL-ME25</strain>
    </source>
</reference>
<comment type="cofactor">
    <cofactor evidence="8">
        <name>Zn(2+)</name>
        <dbReference type="ChEBI" id="CHEBI:29105"/>
    </cofactor>
    <text evidence="8">Binds 1 zinc ion.</text>
</comment>
<dbReference type="RefSeq" id="WP_040106756.1">
    <property type="nucleotide sequence ID" value="NZ_BMCA01000001.1"/>
</dbReference>
<dbReference type="OrthoDB" id="9807461at2"/>
<proteinExistence type="inferred from homology"/>
<dbReference type="Proteomes" id="UP000031546">
    <property type="component" value="Unassembled WGS sequence"/>
</dbReference>
<keyword evidence="1 8" id="KW-0678">Repressor</keyword>
<keyword evidence="15" id="KW-1185">Reference proteome</keyword>
<dbReference type="NCBIfam" id="TIGR00244">
    <property type="entry name" value="transcriptional regulator NrdR"/>
    <property type="match status" value="1"/>
</dbReference>
<dbReference type="GO" id="GO:0005524">
    <property type="term" value="F:ATP binding"/>
    <property type="evidence" value="ECO:0007669"/>
    <property type="project" value="UniProtKB-UniRule"/>
</dbReference>
<evidence type="ECO:0000313" key="13">
    <source>
        <dbReference type="Proteomes" id="UP000031546"/>
    </source>
</evidence>
<evidence type="ECO:0000256" key="5">
    <source>
        <dbReference type="ARBA" id="ARBA00023015"/>
    </source>
</evidence>
<comment type="caution">
    <text evidence="10">The sequence shown here is derived from an EMBL/GenBank/DDBJ whole genome shotgun (WGS) entry which is preliminary data.</text>
</comment>
<dbReference type="AlphaFoldDB" id="A0A0C2HKJ2"/>
<evidence type="ECO:0000259" key="9">
    <source>
        <dbReference type="PROSITE" id="PS51161"/>
    </source>
</evidence>
<dbReference type="Proteomes" id="UP000527860">
    <property type="component" value="Unassembled WGS sequence"/>
</dbReference>
<evidence type="ECO:0000256" key="2">
    <source>
        <dbReference type="ARBA" id="ARBA00022741"/>
    </source>
</evidence>
<dbReference type="HAMAP" id="MF_00440">
    <property type="entry name" value="NrdR"/>
    <property type="match status" value="1"/>
</dbReference>
<organism evidence="10 13">
    <name type="scientific">Salinicoccus roseus</name>
    <dbReference type="NCBI Taxonomy" id="45670"/>
    <lineage>
        <taxon>Bacteria</taxon>
        <taxon>Bacillati</taxon>
        <taxon>Bacillota</taxon>
        <taxon>Bacilli</taxon>
        <taxon>Bacillales</taxon>
        <taxon>Staphylococcaceae</taxon>
        <taxon>Salinicoccus</taxon>
    </lineage>
</organism>
<dbReference type="PROSITE" id="PS51161">
    <property type="entry name" value="ATP_CONE"/>
    <property type="match status" value="1"/>
</dbReference>
<protein>
    <recommendedName>
        <fullName evidence="8">Transcriptional repressor NrdR</fullName>
    </recommendedName>
</protein>
<dbReference type="EMBL" id="NPEZ01000001">
    <property type="protein sequence ID" value="OZT77906.1"/>
    <property type="molecule type" value="Genomic_DNA"/>
</dbReference>
<dbReference type="GO" id="GO:0008270">
    <property type="term" value="F:zinc ion binding"/>
    <property type="evidence" value="ECO:0007669"/>
    <property type="project" value="UniProtKB-UniRule"/>
</dbReference>
<dbReference type="Proteomes" id="UP000216682">
    <property type="component" value="Unassembled WGS sequence"/>
</dbReference>
<keyword evidence="3 8" id="KW-0862">Zinc</keyword>
<evidence type="ECO:0000313" key="12">
    <source>
        <dbReference type="EMBL" id="OZT77906.1"/>
    </source>
</evidence>
<feature type="zinc finger region" evidence="8">
    <location>
        <begin position="3"/>
        <end position="34"/>
    </location>
</feature>
<keyword evidence="8" id="KW-0863">Zinc-finger</keyword>
<evidence type="ECO:0000256" key="6">
    <source>
        <dbReference type="ARBA" id="ARBA00023125"/>
    </source>
</evidence>